<evidence type="ECO:0000256" key="1">
    <source>
        <dbReference type="ARBA" id="ARBA00004141"/>
    </source>
</evidence>
<dbReference type="AlphaFoldDB" id="A0A1M6SNZ5"/>
<accession>A0A1M6SNZ5</accession>
<gene>
    <name evidence="6" type="ORF">SAMN02745123_01928</name>
</gene>
<dbReference type="GO" id="GO:0005886">
    <property type="term" value="C:plasma membrane"/>
    <property type="evidence" value="ECO:0007669"/>
    <property type="project" value="UniProtKB-ARBA"/>
</dbReference>
<keyword evidence="2 5" id="KW-0812">Transmembrane</keyword>
<evidence type="ECO:0000256" key="5">
    <source>
        <dbReference type="SAM" id="Phobius"/>
    </source>
</evidence>
<dbReference type="EMBL" id="FRAR01000014">
    <property type="protein sequence ID" value="SHK46328.1"/>
    <property type="molecule type" value="Genomic_DNA"/>
</dbReference>
<dbReference type="PANTHER" id="PTHR33514:SF13">
    <property type="entry name" value="PROTEIN ABCI12, CHLOROPLASTIC"/>
    <property type="match status" value="1"/>
</dbReference>
<reference evidence="7" key="1">
    <citation type="submission" date="2016-11" db="EMBL/GenBank/DDBJ databases">
        <authorList>
            <person name="Varghese N."/>
            <person name="Submissions S."/>
        </authorList>
    </citation>
    <scope>NUCLEOTIDE SEQUENCE [LARGE SCALE GENOMIC DNA]</scope>
    <source>
        <strain evidence="7">DSM 10349</strain>
    </source>
</reference>
<feature type="transmembrane region" description="Helical" evidence="5">
    <location>
        <begin position="221"/>
        <end position="240"/>
    </location>
</feature>
<dbReference type="STRING" id="1121421.SAMN02745123_01928"/>
<feature type="transmembrane region" description="Helical" evidence="5">
    <location>
        <begin position="42"/>
        <end position="59"/>
    </location>
</feature>
<dbReference type="RefSeq" id="WP_072913598.1">
    <property type="nucleotide sequence ID" value="NZ_FRAR01000014.1"/>
</dbReference>
<keyword evidence="7" id="KW-1185">Reference proteome</keyword>
<evidence type="ECO:0000313" key="7">
    <source>
        <dbReference type="Proteomes" id="UP000183997"/>
    </source>
</evidence>
<dbReference type="CDD" id="cd16914">
    <property type="entry name" value="EcfT"/>
    <property type="match status" value="1"/>
</dbReference>
<dbReference type="InterPro" id="IPR003339">
    <property type="entry name" value="ABC/ECF_trnsptr_transmembrane"/>
</dbReference>
<comment type="subcellular location">
    <subcellularLocation>
        <location evidence="1">Membrane</location>
        <topology evidence="1">Multi-pass membrane protein</topology>
    </subcellularLocation>
</comment>
<dbReference type="OrthoDB" id="8635523at2"/>
<feature type="transmembrane region" description="Helical" evidence="5">
    <location>
        <begin position="71"/>
        <end position="88"/>
    </location>
</feature>
<evidence type="ECO:0000256" key="2">
    <source>
        <dbReference type="ARBA" id="ARBA00022692"/>
    </source>
</evidence>
<feature type="transmembrane region" description="Helical" evidence="5">
    <location>
        <begin position="20"/>
        <end position="36"/>
    </location>
</feature>
<evidence type="ECO:0000313" key="6">
    <source>
        <dbReference type="EMBL" id="SHK46328.1"/>
    </source>
</evidence>
<sequence>MARVIEYIYRDSIIHQLNPLSKLAWALGVMVLALTFNDPYYLLALLISVGLVGLTGRVMKDLSGVMKGLSIFALILVLLQVVFYHGAYREAVTLGIAMGLRMMTVVLSFLVFLSTTQYKDIILVLTEKMKLPYDYVFMFMTSLRFVPTFLNEAIQVGYAQQVRGCPIDSGNPWRKMKAYIAVALPLVLISLKKAERLAIAMETRGYGSNNRTYYKEPIISTLDYFVIFLVVVLIIGAIILRCKGLGVLH</sequence>
<keyword evidence="3 5" id="KW-1133">Transmembrane helix</keyword>
<keyword evidence="4 5" id="KW-0472">Membrane</keyword>
<organism evidence="6 7">
    <name type="scientific">Desulforamulus aeronauticus DSM 10349</name>
    <dbReference type="NCBI Taxonomy" id="1121421"/>
    <lineage>
        <taxon>Bacteria</taxon>
        <taxon>Bacillati</taxon>
        <taxon>Bacillota</taxon>
        <taxon>Clostridia</taxon>
        <taxon>Eubacteriales</taxon>
        <taxon>Peptococcaceae</taxon>
        <taxon>Desulforamulus</taxon>
    </lineage>
</organism>
<name>A0A1M6SNZ5_9FIRM</name>
<evidence type="ECO:0000256" key="4">
    <source>
        <dbReference type="ARBA" id="ARBA00023136"/>
    </source>
</evidence>
<evidence type="ECO:0000256" key="3">
    <source>
        <dbReference type="ARBA" id="ARBA00022989"/>
    </source>
</evidence>
<dbReference type="Proteomes" id="UP000183997">
    <property type="component" value="Unassembled WGS sequence"/>
</dbReference>
<feature type="transmembrane region" description="Helical" evidence="5">
    <location>
        <begin position="94"/>
        <end position="114"/>
    </location>
</feature>
<dbReference type="PANTHER" id="PTHR33514">
    <property type="entry name" value="PROTEIN ABCI12, CHLOROPLASTIC"/>
    <property type="match status" value="1"/>
</dbReference>
<dbReference type="Pfam" id="PF02361">
    <property type="entry name" value="CbiQ"/>
    <property type="match status" value="1"/>
</dbReference>
<protein>
    <submittedName>
        <fullName evidence="6">Energy-coupling factor transport system permease protein</fullName>
    </submittedName>
</protein>
<proteinExistence type="predicted"/>